<keyword evidence="17" id="KW-1185">Reference proteome</keyword>
<dbReference type="GO" id="GO:0005524">
    <property type="term" value="F:ATP binding"/>
    <property type="evidence" value="ECO:0007669"/>
    <property type="project" value="UniProtKB-UniRule"/>
</dbReference>
<dbReference type="OrthoDB" id="419455at2759"/>
<evidence type="ECO:0000256" key="4">
    <source>
        <dbReference type="ARBA" id="ARBA00022527"/>
    </source>
</evidence>
<protein>
    <recommendedName>
        <fullName evidence="3">phosphorylase kinase</fullName>
        <ecNumber evidence="3">2.7.11.19</ecNumber>
    </recommendedName>
</protein>
<keyword evidence="10" id="KW-0112">Calmodulin-binding</keyword>
<dbReference type="GO" id="GO:0005964">
    <property type="term" value="C:phosphorylase kinase complex"/>
    <property type="evidence" value="ECO:0007669"/>
    <property type="project" value="InterPro"/>
</dbReference>
<dbReference type="PRINTS" id="PR01049">
    <property type="entry name" value="PHOSPHBKNASE"/>
</dbReference>
<evidence type="ECO:0000256" key="9">
    <source>
        <dbReference type="ARBA" id="ARBA00022840"/>
    </source>
</evidence>
<comment type="catalytic activity">
    <reaction evidence="1">
        <text>2 ATP + phosphorylase b = 2 ADP + phosphorylase a.</text>
        <dbReference type="EC" id="2.7.11.19"/>
    </reaction>
</comment>
<keyword evidence="11" id="KW-0119">Carbohydrate metabolism</keyword>
<dbReference type="InterPro" id="IPR008271">
    <property type="entry name" value="Ser/Thr_kinase_AS"/>
</dbReference>
<evidence type="ECO:0000256" key="1">
    <source>
        <dbReference type="ARBA" id="ARBA00001674"/>
    </source>
</evidence>
<evidence type="ECO:0000256" key="3">
    <source>
        <dbReference type="ARBA" id="ARBA00012432"/>
    </source>
</evidence>
<proteinExistence type="inferred from homology"/>
<evidence type="ECO:0000256" key="12">
    <source>
        <dbReference type="ARBA" id="ARBA00025890"/>
    </source>
</evidence>
<dbReference type="FunFam" id="3.30.200.20:FF:000138">
    <property type="entry name" value="Phosphorylase b kinase gamma catalytic chain, liver/testis"/>
    <property type="match status" value="1"/>
</dbReference>
<evidence type="ECO:0000256" key="6">
    <source>
        <dbReference type="ARBA" id="ARBA00022679"/>
    </source>
</evidence>
<evidence type="ECO:0000313" key="16">
    <source>
        <dbReference type="Ensembl" id="ENSNNAP00000021514.1"/>
    </source>
</evidence>
<dbReference type="Proteomes" id="UP000694559">
    <property type="component" value="Unplaced"/>
</dbReference>
<dbReference type="PROSITE" id="PS00107">
    <property type="entry name" value="PROTEIN_KINASE_ATP"/>
    <property type="match status" value="1"/>
</dbReference>
<evidence type="ECO:0000256" key="14">
    <source>
        <dbReference type="RuleBase" id="RU000304"/>
    </source>
</evidence>
<dbReference type="GO" id="GO:0004689">
    <property type="term" value="F:phosphorylase kinase activity"/>
    <property type="evidence" value="ECO:0007669"/>
    <property type="project" value="UniProtKB-EC"/>
</dbReference>
<dbReference type="PROSITE" id="PS00108">
    <property type="entry name" value="PROTEIN_KINASE_ST"/>
    <property type="match status" value="1"/>
</dbReference>
<keyword evidence="4 14" id="KW-0723">Serine/threonine-protein kinase</keyword>
<dbReference type="GO" id="GO:0005977">
    <property type="term" value="P:glycogen metabolic process"/>
    <property type="evidence" value="ECO:0007669"/>
    <property type="project" value="UniProtKB-KW"/>
</dbReference>
<reference evidence="16" key="1">
    <citation type="submission" date="2025-08" db="UniProtKB">
        <authorList>
            <consortium name="Ensembl"/>
        </authorList>
    </citation>
    <scope>IDENTIFICATION</scope>
</reference>
<dbReference type="InterPro" id="IPR011009">
    <property type="entry name" value="Kinase-like_dom_sf"/>
</dbReference>
<evidence type="ECO:0000256" key="2">
    <source>
        <dbReference type="ARBA" id="ARBA00006692"/>
    </source>
</evidence>
<dbReference type="InterPro" id="IPR017441">
    <property type="entry name" value="Protein_kinase_ATP_BS"/>
</dbReference>
<evidence type="ECO:0000256" key="8">
    <source>
        <dbReference type="ARBA" id="ARBA00022777"/>
    </source>
</evidence>
<dbReference type="EC" id="2.7.11.19" evidence="3"/>
<feature type="binding site" evidence="13">
    <location>
        <position position="53"/>
    </location>
    <ligand>
        <name>ATP</name>
        <dbReference type="ChEBI" id="CHEBI:30616"/>
    </ligand>
</feature>
<evidence type="ECO:0000256" key="11">
    <source>
        <dbReference type="ARBA" id="ARBA00023277"/>
    </source>
</evidence>
<dbReference type="GeneTree" id="ENSGT00940000160435"/>
<comment type="subunit">
    <text evidence="12">Hexadecamer of 4 heterotetramers, each composed of alpha, beta, gamma, and delta subunits. Alpha (PHKA1 or PHKA2) and beta (PHKB) are regulatory subunits, gamma (PHKG1 or PHKG2) is the catalytic subunit, and delta is calmodulin.</text>
</comment>
<dbReference type="AlphaFoldDB" id="A0A8C6XYU3"/>
<keyword evidence="9 13" id="KW-0067">ATP-binding</keyword>
<gene>
    <name evidence="16" type="primary">PHKG2</name>
</gene>
<accession>A0A8C6XYU3</accession>
<dbReference type="SUPFAM" id="SSF56112">
    <property type="entry name" value="Protein kinase-like (PK-like)"/>
    <property type="match status" value="1"/>
</dbReference>
<evidence type="ECO:0000256" key="5">
    <source>
        <dbReference type="ARBA" id="ARBA00022600"/>
    </source>
</evidence>
<sequence>MTRDVGLDDELPDWAGAKEFYQKYDPKDVIGRGVSSVVRRCIHKQTGQEFAVKIIEVTPERMTPQQLEEVRLSTSKEIAILHQVSGHPYIITLIDSYETSTFMFLVFDLMRRGELFDYLTEKNHIVHRDLKPENILMNDDLSIKLSDFGFSCHLEPGEKLRELCGTPGYLAPEILKCSMDETHPGYGKEVDLWACGVIFFTLLAGCPPFWHRKQMLMLRMIMEGQYHFSSPEWDDRSDTVKDLICRLLKVDPVERLTAVEALQHPFFQRYGKEQRHFSPFHKFRVIAWTVRASIRIYSSYRRVRPVTKELLLCDPYSFKGVRKLIDACAFRIYGHWVKKGEQQNRAALFENVPKAIQLVLLNTEGEEASSSVMEDTLY</sequence>
<name>A0A8C6XYU3_NAJNA</name>
<dbReference type="PANTHER" id="PTHR24347">
    <property type="entry name" value="SERINE/THREONINE-PROTEIN KINASE"/>
    <property type="match status" value="1"/>
</dbReference>
<reference evidence="16" key="2">
    <citation type="submission" date="2025-09" db="UniProtKB">
        <authorList>
            <consortium name="Ensembl"/>
        </authorList>
    </citation>
    <scope>IDENTIFICATION</scope>
</reference>
<keyword evidence="7 13" id="KW-0547">Nucleotide-binding</keyword>
<evidence type="ECO:0000256" key="7">
    <source>
        <dbReference type="ARBA" id="ARBA00022741"/>
    </source>
</evidence>
<comment type="similarity">
    <text evidence="2">Belongs to the protein kinase superfamily. CAMK Ser/Thr protein kinase family.</text>
</comment>
<evidence type="ECO:0000256" key="13">
    <source>
        <dbReference type="PROSITE-ProRule" id="PRU10141"/>
    </source>
</evidence>
<dbReference type="Ensembl" id="ENSNNAT00000022557.1">
    <property type="protein sequence ID" value="ENSNNAP00000021514.1"/>
    <property type="gene ID" value="ENSNNAG00000014217.1"/>
</dbReference>
<dbReference type="PROSITE" id="PS50011">
    <property type="entry name" value="PROTEIN_KINASE_DOM"/>
    <property type="match status" value="1"/>
</dbReference>
<dbReference type="InterPro" id="IPR002291">
    <property type="entry name" value="Phosph_kin_gamma"/>
</dbReference>
<keyword evidence="6" id="KW-0808">Transferase</keyword>
<evidence type="ECO:0000313" key="17">
    <source>
        <dbReference type="Proteomes" id="UP000694559"/>
    </source>
</evidence>
<keyword evidence="8" id="KW-0418">Kinase</keyword>
<evidence type="ECO:0000256" key="10">
    <source>
        <dbReference type="ARBA" id="ARBA00022860"/>
    </source>
</evidence>
<organism evidence="16 17">
    <name type="scientific">Naja naja</name>
    <name type="common">Indian cobra</name>
    <dbReference type="NCBI Taxonomy" id="35670"/>
    <lineage>
        <taxon>Eukaryota</taxon>
        <taxon>Metazoa</taxon>
        <taxon>Chordata</taxon>
        <taxon>Craniata</taxon>
        <taxon>Vertebrata</taxon>
        <taxon>Euteleostomi</taxon>
        <taxon>Lepidosauria</taxon>
        <taxon>Squamata</taxon>
        <taxon>Bifurcata</taxon>
        <taxon>Unidentata</taxon>
        <taxon>Episquamata</taxon>
        <taxon>Toxicofera</taxon>
        <taxon>Serpentes</taxon>
        <taxon>Colubroidea</taxon>
        <taxon>Elapidae</taxon>
        <taxon>Elapinae</taxon>
        <taxon>Naja</taxon>
    </lineage>
</organism>
<feature type="domain" description="Protein kinase" evidence="15">
    <location>
        <begin position="24"/>
        <end position="267"/>
    </location>
</feature>
<keyword evidence="5" id="KW-0321">Glycogen metabolism</keyword>
<dbReference type="GO" id="GO:0005516">
    <property type="term" value="F:calmodulin binding"/>
    <property type="evidence" value="ECO:0007669"/>
    <property type="project" value="UniProtKB-KW"/>
</dbReference>
<dbReference type="SMART" id="SM00220">
    <property type="entry name" value="S_TKc"/>
    <property type="match status" value="1"/>
</dbReference>
<dbReference type="Gene3D" id="1.10.510.10">
    <property type="entry name" value="Transferase(Phosphotransferase) domain 1"/>
    <property type="match status" value="1"/>
</dbReference>
<dbReference type="InterPro" id="IPR000719">
    <property type="entry name" value="Prot_kinase_dom"/>
</dbReference>
<evidence type="ECO:0000259" key="15">
    <source>
        <dbReference type="PROSITE" id="PS50011"/>
    </source>
</evidence>
<dbReference type="Pfam" id="PF00069">
    <property type="entry name" value="Pkinase"/>
    <property type="match status" value="1"/>
</dbReference>
<dbReference type="Gene3D" id="3.30.200.20">
    <property type="entry name" value="Phosphorylase Kinase, domain 1"/>
    <property type="match status" value="1"/>
</dbReference>